<protein>
    <recommendedName>
        <fullName evidence="4">Transmembrane protein</fullName>
    </recommendedName>
</protein>
<sequence>MKIRIILHIVLSIFIIVQMIRHSQTTQKNPGITPEVFQNSSVVENNSTNCKKMIKFYDKQLMIQKLSYPENVSVEIHQSSSFHINPKILIDEAQFSITMNGDFYQLHQTESLKIKFTQPQIINLFLIHIKVSQFDYQNFYNSEIDELQVRRIKIFGIYKNQEFLLLNKQIFKRNDRDIYFKSSNSRKYLKVYIVCKMSLCENAYRSYRMQFISQTQQTHIYPVTLYQINDIELLQFGSVII</sequence>
<dbReference type="OrthoDB" id="293597at2759"/>
<feature type="signal peptide" evidence="1">
    <location>
        <begin position="1"/>
        <end position="25"/>
    </location>
</feature>
<dbReference type="Proteomes" id="UP000683925">
    <property type="component" value="Unassembled WGS sequence"/>
</dbReference>
<dbReference type="OMA" id="QIFKRND"/>
<dbReference type="EMBL" id="CAJJDP010000092">
    <property type="protein sequence ID" value="CAD8188682.1"/>
    <property type="molecule type" value="Genomic_DNA"/>
</dbReference>
<keyword evidence="3" id="KW-1185">Reference proteome</keyword>
<feature type="chain" id="PRO_5035895422" description="Transmembrane protein" evidence="1">
    <location>
        <begin position="26"/>
        <end position="241"/>
    </location>
</feature>
<dbReference type="AlphaFoldDB" id="A0A8S1WIN0"/>
<reference evidence="2" key="1">
    <citation type="submission" date="2021-01" db="EMBL/GenBank/DDBJ databases">
        <authorList>
            <consortium name="Genoscope - CEA"/>
            <person name="William W."/>
        </authorList>
    </citation>
    <scope>NUCLEOTIDE SEQUENCE</scope>
</reference>
<organism evidence="2 3">
    <name type="scientific">Paramecium octaurelia</name>
    <dbReference type="NCBI Taxonomy" id="43137"/>
    <lineage>
        <taxon>Eukaryota</taxon>
        <taxon>Sar</taxon>
        <taxon>Alveolata</taxon>
        <taxon>Ciliophora</taxon>
        <taxon>Intramacronucleata</taxon>
        <taxon>Oligohymenophorea</taxon>
        <taxon>Peniculida</taxon>
        <taxon>Parameciidae</taxon>
        <taxon>Paramecium</taxon>
    </lineage>
</organism>
<name>A0A8S1WIN0_PAROT</name>
<gene>
    <name evidence="2" type="ORF">POCTA_138.1.T0930095</name>
</gene>
<evidence type="ECO:0000256" key="1">
    <source>
        <dbReference type="SAM" id="SignalP"/>
    </source>
</evidence>
<keyword evidence="1" id="KW-0732">Signal</keyword>
<comment type="caution">
    <text evidence="2">The sequence shown here is derived from an EMBL/GenBank/DDBJ whole genome shotgun (WGS) entry which is preliminary data.</text>
</comment>
<evidence type="ECO:0008006" key="4">
    <source>
        <dbReference type="Google" id="ProtNLM"/>
    </source>
</evidence>
<evidence type="ECO:0000313" key="3">
    <source>
        <dbReference type="Proteomes" id="UP000683925"/>
    </source>
</evidence>
<accession>A0A8S1WIN0</accession>
<proteinExistence type="predicted"/>
<evidence type="ECO:0000313" key="2">
    <source>
        <dbReference type="EMBL" id="CAD8188682.1"/>
    </source>
</evidence>